<dbReference type="GO" id="GO:0005886">
    <property type="term" value="C:plasma membrane"/>
    <property type="evidence" value="ECO:0007669"/>
    <property type="project" value="UniProtKB-ARBA"/>
</dbReference>
<name>A0A1Q2CDD8_9ACTN</name>
<dbReference type="KEGG" id="tfl:RPIT_04190"/>
<evidence type="ECO:0000313" key="5">
    <source>
        <dbReference type="EMBL" id="AQP44111.1"/>
    </source>
</evidence>
<keyword evidence="2" id="KW-0812">Transmembrane</keyword>
<evidence type="ECO:0000256" key="1">
    <source>
        <dbReference type="ARBA" id="ARBA00004141"/>
    </source>
</evidence>
<keyword evidence="4" id="KW-0472">Membrane</keyword>
<evidence type="ECO:0000313" key="6">
    <source>
        <dbReference type="Proteomes" id="UP000188324"/>
    </source>
</evidence>
<proteinExistence type="predicted"/>
<dbReference type="Proteomes" id="UP000188324">
    <property type="component" value="Chromosome"/>
</dbReference>
<evidence type="ECO:0000256" key="4">
    <source>
        <dbReference type="ARBA" id="ARBA00023136"/>
    </source>
</evidence>
<evidence type="ECO:0000256" key="3">
    <source>
        <dbReference type="ARBA" id="ARBA00022989"/>
    </source>
</evidence>
<dbReference type="STRING" id="1610493.RPIT_04190"/>
<dbReference type="OrthoDB" id="509049at2"/>
<organism evidence="5 6">
    <name type="scientific">Tessaracoccus flavus</name>
    <dbReference type="NCBI Taxonomy" id="1610493"/>
    <lineage>
        <taxon>Bacteria</taxon>
        <taxon>Bacillati</taxon>
        <taxon>Actinomycetota</taxon>
        <taxon>Actinomycetes</taxon>
        <taxon>Propionibacteriales</taxon>
        <taxon>Propionibacteriaceae</taxon>
        <taxon>Tessaracoccus</taxon>
    </lineage>
</organism>
<sequence>MNVHDSLLGLYEPGPGWLFRLRVGWKYLVVLALTLPPLIAGTPWVSLSAVLVTLALLWSSGITPPRAVRVGLPIWLMLAALVAYHLVSFDPSAAATHPVNILNAVLAARILTLTTSTPALMDALASGLRPLSWVRVDPQQVALAVALMIRSIPFLVGSVGDARDAARARGLDRNPALLLTPVVLGAVSYAQRTGEALHARGLPAGDEAH</sequence>
<dbReference type="EMBL" id="CP019605">
    <property type="protein sequence ID" value="AQP44111.1"/>
    <property type="molecule type" value="Genomic_DNA"/>
</dbReference>
<dbReference type="InterPro" id="IPR003339">
    <property type="entry name" value="ABC/ECF_trnsptr_transmembrane"/>
</dbReference>
<keyword evidence="6" id="KW-1185">Reference proteome</keyword>
<evidence type="ECO:0000256" key="2">
    <source>
        <dbReference type="ARBA" id="ARBA00022692"/>
    </source>
</evidence>
<comment type="subcellular location">
    <subcellularLocation>
        <location evidence="1">Membrane</location>
        <topology evidence="1">Multi-pass membrane protein</topology>
    </subcellularLocation>
</comment>
<gene>
    <name evidence="5" type="ORF">RPIT_04190</name>
</gene>
<reference evidence="5 6" key="1">
    <citation type="journal article" date="2016" name="Int. J. Syst. Evol. Microbiol.">
        <title>Tessaracoccus flavus sp. nov., isolated from the drainage system of a lindane-producing factory.</title>
        <authorList>
            <person name="Kumari R."/>
            <person name="Singh P."/>
            <person name="Schumann P."/>
            <person name="Lal R."/>
        </authorList>
    </citation>
    <scope>NUCLEOTIDE SEQUENCE [LARGE SCALE GENOMIC DNA]</scope>
    <source>
        <strain evidence="5 6">RP1T</strain>
    </source>
</reference>
<dbReference type="RefSeq" id="WP_077340940.1">
    <property type="nucleotide sequence ID" value="NZ_CP019605.1"/>
</dbReference>
<dbReference type="Pfam" id="PF02361">
    <property type="entry name" value="CbiQ"/>
    <property type="match status" value="1"/>
</dbReference>
<protein>
    <submittedName>
        <fullName evidence="5">Uncharacterized protein</fullName>
    </submittedName>
</protein>
<dbReference type="CDD" id="cd16914">
    <property type="entry name" value="EcfT"/>
    <property type="match status" value="1"/>
</dbReference>
<keyword evidence="3" id="KW-1133">Transmembrane helix</keyword>
<dbReference type="AlphaFoldDB" id="A0A1Q2CDD8"/>
<accession>A0A1Q2CDD8</accession>